<dbReference type="Proteomes" id="UP000824300">
    <property type="component" value="Chromosome"/>
</dbReference>
<dbReference type="PANTHER" id="PTHR12526:SF638">
    <property type="entry name" value="SPORE COAT PROTEIN SA"/>
    <property type="match status" value="1"/>
</dbReference>
<dbReference type="Gene3D" id="3.40.50.2000">
    <property type="entry name" value="Glycogen Phosphorylase B"/>
    <property type="match status" value="2"/>
</dbReference>
<name>A0ABX8ZVN9_9SPHN</name>
<dbReference type="SUPFAM" id="SSF53756">
    <property type="entry name" value="UDP-Glycosyltransferase/glycogen phosphorylase"/>
    <property type="match status" value="1"/>
</dbReference>
<keyword evidence="4" id="KW-1185">Reference proteome</keyword>
<evidence type="ECO:0000313" key="3">
    <source>
        <dbReference type="EMBL" id="QZD93055.1"/>
    </source>
</evidence>
<organism evidence="3 4">
    <name type="scientific">Qipengyuania xiapuensis</name>
    <dbReference type="NCBI Taxonomy" id="2867236"/>
    <lineage>
        <taxon>Bacteria</taxon>
        <taxon>Pseudomonadati</taxon>
        <taxon>Pseudomonadota</taxon>
        <taxon>Alphaproteobacteria</taxon>
        <taxon>Sphingomonadales</taxon>
        <taxon>Erythrobacteraceae</taxon>
        <taxon>Qipengyuania</taxon>
    </lineage>
</organism>
<evidence type="ECO:0000259" key="2">
    <source>
        <dbReference type="Pfam" id="PF13579"/>
    </source>
</evidence>
<feature type="domain" description="Glycosyltransferase subfamily 4-like N-terminal" evidence="2">
    <location>
        <begin position="19"/>
        <end position="168"/>
    </location>
</feature>
<dbReference type="Pfam" id="PF13579">
    <property type="entry name" value="Glyco_trans_4_4"/>
    <property type="match status" value="1"/>
</dbReference>
<feature type="region of interest" description="Disordered" evidence="1">
    <location>
        <begin position="378"/>
        <end position="405"/>
    </location>
</feature>
<reference evidence="3 4" key="1">
    <citation type="submission" date="2021-08" db="EMBL/GenBank/DDBJ databases">
        <title>Comparative Genomics Analysis of the Genus Qipengyuania Reveals Extensive Genetic Diversity and Metabolic Versatility, Including the Description of Fifteen Novel Species.</title>
        <authorList>
            <person name="Liu Y."/>
        </authorList>
    </citation>
    <scope>NUCLEOTIDE SEQUENCE [LARGE SCALE GENOMIC DNA]</scope>
    <source>
        <strain evidence="3 4">1NDW3</strain>
    </source>
</reference>
<accession>A0ABX8ZVN9</accession>
<evidence type="ECO:0000313" key="4">
    <source>
        <dbReference type="Proteomes" id="UP000824300"/>
    </source>
</evidence>
<dbReference type="PANTHER" id="PTHR12526">
    <property type="entry name" value="GLYCOSYLTRANSFERASE"/>
    <property type="match status" value="1"/>
</dbReference>
<evidence type="ECO:0000256" key="1">
    <source>
        <dbReference type="SAM" id="MobiDB-lite"/>
    </source>
</evidence>
<dbReference type="Pfam" id="PF13692">
    <property type="entry name" value="Glyco_trans_1_4"/>
    <property type="match status" value="1"/>
</dbReference>
<gene>
    <name evidence="3" type="ORF">K3162_03185</name>
</gene>
<dbReference type="EMBL" id="CP081296">
    <property type="protein sequence ID" value="QZD93055.1"/>
    <property type="molecule type" value="Genomic_DNA"/>
</dbReference>
<sequence length="405" mass="44738">MKIVVLSSLAYSLTNFRGDLLRAMRENGHEVVAVAPDRDEQVARELAESGIGFRTVPMSRAGMNPFADLRLIFAYILLMLRERPELVLAYTQKPIVYGGLVTRLLAIPRFFPLMSGLGHVFSPDSGVSETIKRLVARLYRIAIRRAQTIFVFNSDDRKDMLDLGIVTKEQKVLQVPGSGVDLKRFAHVQPEAGKLHFLLIARLLRNKGIPEFLEAARQVQKTKPDARFSVLGHIDCENPAGFTEQELAEFARDYPVEFVPGTDDVRPFLADSTVFVLPTTYREGLPRTILEAMATGRAIIATDAPGCRDAVDDGSNGFLVEPGNAADLARAMLKFVADPQLAATMGERSRGRAEKVYDVELVNRTLLYEMDLLRHSGRPSTPGAPIELGAVEKPTRALAPARKQG</sequence>
<dbReference type="RefSeq" id="WP_221428744.1">
    <property type="nucleotide sequence ID" value="NZ_CP081296.1"/>
</dbReference>
<dbReference type="InterPro" id="IPR028098">
    <property type="entry name" value="Glyco_trans_4-like_N"/>
</dbReference>
<protein>
    <submittedName>
        <fullName evidence="3">Glycosyltransferase family 4 protein</fullName>
    </submittedName>
</protein>
<proteinExistence type="predicted"/>
<dbReference type="CDD" id="cd03808">
    <property type="entry name" value="GT4_CapM-like"/>
    <property type="match status" value="1"/>
</dbReference>